<dbReference type="Gene3D" id="1.10.260.40">
    <property type="entry name" value="lambda repressor-like DNA-binding domains"/>
    <property type="match status" value="1"/>
</dbReference>
<protein>
    <recommendedName>
        <fullName evidence="1">HTH cro/C1-type domain-containing protein</fullName>
    </recommendedName>
</protein>
<dbReference type="Proteomes" id="UP000811545">
    <property type="component" value="Unassembled WGS sequence"/>
</dbReference>
<dbReference type="PANTHER" id="PTHR37301:SF1">
    <property type="entry name" value="DNA-BINDING PROTEIN"/>
    <property type="match status" value="1"/>
</dbReference>
<dbReference type="InterPro" id="IPR001387">
    <property type="entry name" value="Cro/C1-type_HTH"/>
</dbReference>
<reference evidence="2 3" key="1">
    <citation type="journal article" date="2021" name="bioRxiv">
        <title>Unique metabolic strategies in Hadean analogues reveal hints for primordial physiology.</title>
        <authorList>
            <person name="Nobu M.K."/>
            <person name="Nakai R."/>
            <person name="Tamazawa S."/>
            <person name="Mori H."/>
            <person name="Toyoda A."/>
            <person name="Ijiri A."/>
            <person name="Suzuki S."/>
            <person name="Kurokawa K."/>
            <person name="Kamagata Y."/>
            <person name="Tamaki H."/>
        </authorList>
    </citation>
    <scope>NUCLEOTIDE SEQUENCE [LARGE SCALE GENOMIC DNA]</scope>
    <source>
        <strain evidence="2">BS525</strain>
    </source>
</reference>
<dbReference type="InterPro" id="IPR010982">
    <property type="entry name" value="Lambda_DNA-bd_dom_sf"/>
</dbReference>
<comment type="caution">
    <text evidence="2">The sequence shown here is derived from an EMBL/GenBank/DDBJ whole genome shotgun (WGS) entry which is preliminary data.</text>
</comment>
<proteinExistence type="predicted"/>
<accession>A0A9E2BMV6</accession>
<dbReference type="SUPFAM" id="SSF47413">
    <property type="entry name" value="lambda repressor-like DNA-binding domains"/>
    <property type="match status" value="1"/>
</dbReference>
<sequence length="73" mass="8162">MAISYNKLWKILIDKKMKKIELMKATNIGTTTLAKLSKDQQVSMEVLTKICKVLDCNIGDIVDFIDVGGTNND</sequence>
<dbReference type="PANTHER" id="PTHR37301">
    <property type="entry name" value="DNA-BINDING PROTEIN-RELATED"/>
    <property type="match status" value="1"/>
</dbReference>
<gene>
    <name evidence="2" type="ORF">DDT42_01761</name>
</gene>
<dbReference type="EMBL" id="QLTW01000209">
    <property type="protein sequence ID" value="MBT9145884.1"/>
    <property type="molecule type" value="Genomic_DNA"/>
</dbReference>
<evidence type="ECO:0000259" key="1">
    <source>
        <dbReference type="Pfam" id="PF13443"/>
    </source>
</evidence>
<evidence type="ECO:0000313" key="3">
    <source>
        <dbReference type="Proteomes" id="UP000811545"/>
    </source>
</evidence>
<dbReference type="AlphaFoldDB" id="A0A9E2BMV6"/>
<name>A0A9E2BMV6_PSYF1</name>
<feature type="domain" description="HTH cro/C1-type" evidence="1">
    <location>
        <begin position="7"/>
        <end position="66"/>
    </location>
</feature>
<dbReference type="Pfam" id="PF13443">
    <property type="entry name" value="HTH_26"/>
    <property type="match status" value="1"/>
</dbReference>
<evidence type="ECO:0000313" key="2">
    <source>
        <dbReference type="EMBL" id="MBT9145884.1"/>
    </source>
</evidence>
<dbReference type="GO" id="GO:0003677">
    <property type="term" value="F:DNA binding"/>
    <property type="evidence" value="ECO:0007669"/>
    <property type="project" value="InterPro"/>
</dbReference>
<organism evidence="2 3">
    <name type="scientific">Psychracetigena formicireducens</name>
    <dbReference type="NCBI Taxonomy" id="2986056"/>
    <lineage>
        <taxon>Bacteria</taxon>
        <taxon>Bacillati</taxon>
        <taxon>Candidatus Lithacetigenota</taxon>
        <taxon>Candidatus Psychracetigena</taxon>
    </lineage>
</organism>